<evidence type="ECO:0000313" key="1">
    <source>
        <dbReference type="EMBL" id="SMH71330.1"/>
    </source>
</evidence>
<name>A0A2H1FEZ3_9ARCH</name>
<dbReference type="RefSeq" id="WP_157927320.1">
    <property type="nucleotide sequence ID" value="NZ_LT841358.1"/>
</dbReference>
<dbReference type="Proteomes" id="UP000230607">
    <property type="component" value="Chromosome 1"/>
</dbReference>
<protein>
    <recommendedName>
        <fullName evidence="3">HEPN domain-containing protein</fullName>
    </recommendedName>
</protein>
<dbReference type="EMBL" id="LT841358">
    <property type="protein sequence ID" value="SMH71330.1"/>
    <property type="molecule type" value="Genomic_DNA"/>
</dbReference>
<gene>
    <name evidence="1" type="ORF">NCS_11137</name>
</gene>
<evidence type="ECO:0000313" key="2">
    <source>
        <dbReference type="Proteomes" id="UP000230607"/>
    </source>
</evidence>
<evidence type="ECO:0008006" key="3">
    <source>
        <dbReference type="Google" id="ProtNLM"/>
    </source>
</evidence>
<keyword evidence="2" id="KW-1185">Reference proteome</keyword>
<sequence>MVTKTDTHELLHFIDHLSNLNTLFDDFPDFKEESSKIYVRTSGGIADSFETLLERLDNIGEKIEKVDGVKSSIRRWINRLDKNYSEDEGTNLPVYLTKEDAKALRKETQKWLDKIIESFDNSGTAIIKENQINEVFSKEIMDRLDNDAQKDLKEGIDVLLHGYPTAATMILFRMAERMIRELYKNTTGKEVGKETWGHMLTAIGQHEDFQKNDDNKVLMGYLYYLNKKRINAAHPYRRYTQEEAERILLQIKDMLEEIHHRK</sequence>
<accession>A0A2H1FEZ3</accession>
<proteinExistence type="predicted"/>
<dbReference type="AlphaFoldDB" id="A0A2H1FEZ3"/>
<reference evidence="2" key="1">
    <citation type="submission" date="2017-03" db="EMBL/GenBank/DDBJ databases">
        <authorList>
            <person name="Herbold C."/>
        </authorList>
    </citation>
    <scope>NUCLEOTIDE SEQUENCE [LARGE SCALE GENOMIC DNA]</scope>
</reference>
<organism evidence="1 2">
    <name type="scientific">Candidatus Nitrosotalea okcheonensis</name>
    <dbReference type="NCBI Taxonomy" id="1903276"/>
    <lineage>
        <taxon>Archaea</taxon>
        <taxon>Nitrososphaerota</taxon>
        <taxon>Nitrososphaeria</taxon>
        <taxon>Nitrosotaleales</taxon>
        <taxon>Nitrosotaleaceae</taxon>
        <taxon>Nitrosotalea</taxon>
    </lineage>
</organism>